<dbReference type="Gene3D" id="1.25.10.10">
    <property type="entry name" value="Leucine-rich Repeat Variant"/>
    <property type="match status" value="2"/>
</dbReference>
<evidence type="ECO:0000256" key="7">
    <source>
        <dbReference type="PROSITE-ProRule" id="PRU00259"/>
    </source>
</evidence>
<dbReference type="InterPro" id="IPR011989">
    <property type="entry name" value="ARM-like"/>
</dbReference>
<dbReference type="GO" id="GO:0016567">
    <property type="term" value="P:protein ubiquitination"/>
    <property type="evidence" value="ECO:0007669"/>
    <property type="project" value="UniProtKB-UniPathway"/>
</dbReference>
<gene>
    <name evidence="9" type="ORF">CQW23_24359</name>
</gene>
<feature type="domain" description="U-box" evidence="8">
    <location>
        <begin position="285"/>
        <end position="359"/>
    </location>
</feature>
<dbReference type="InterPro" id="IPR013083">
    <property type="entry name" value="Znf_RING/FYVE/PHD"/>
</dbReference>
<comment type="pathway">
    <text evidence="2">Protein modification; protein ubiquitination.</text>
</comment>
<dbReference type="InterPro" id="IPR000225">
    <property type="entry name" value="Armadillo"/>
</dbReference>
<evidence type="ECO:0000256" key="3">
    <source>
        <dbReference type="ARBA" id="ARBA00012483"/>
    </source>
</evidence>
<dbReference type="SUPFAM" id="SSF57850">
    <property type="entry name" value="RING/U-box"/>
    <property type="match status" value="1"/>
</dbReference>
<evidence type="ECO:0000256" key="6">
    <source>
        <dbReference type="ARBA" id="ARBA00022786"/>
    </source>
</evidence>
<dbReference type="CDD" id="cd16664">
    <property type="entry name" value="RING-Ubox_PUB"/>
    <property type="match status" value="1"/>
</dbReference>
<proteinExistence type="predicted"/>
<keyword evidence="6" id="KW-0833">Ubl conjugation pathway</keyword>
<dbReference type="InterPro" id="IPR016024">
    <property type="entry name" value="ARM-type_fold"/>
</dbReference>
<dbReference type="PANTHER" id="PTHR23315:SF240">
    <property type="entry name" value="U-BOX DOMAIN-CONTAINING PROTEIN 5"/>
    <property type="match status" value="1"/>
</dbReference>
<dbReference type="AlphaFoldDB" id="A0A2G2VUJ0"/>
<dbReference type="Pfam" id="PF04564">
    <property type="entry name" value="U-box"/>
    <property type="match status" value="1"/>
</dbReference>
<name>A0A2G2VUJ0_CAPBA</name>
<dbReference type="SMART" id="SM00185">
    <property type="entry name" value="ARM"/>
    <property type="match status" value="2"/>
</dbReference>
<evidence type="ECO:0000313" key="10">
    <source>
        <dbReference type="Proteomes" id="UP000224567"/>
    </source>
</evidence>
<evidence type="ECO:0000256" key="2">
    <source>
        <dbReference type="ARBA" id="ARBA00004906"/>
    </source>
</evidence>
<comment type="catalytic activity">
    <reaction evidence="1">
        <text>S-ubiquitinyl-[E2 ubiquitin-conjugating enzyme]-L-cysteine + [acceptor protein]-L-lysine = [E2 ubiquitin-conjugating enzyme]-L-cysteine + N(6)-ubiquitinyl-[acceptor protein]-L-lysine.</text>
        <dbReference type="EC" id="2.3.2.27"/>
    </reaction>
</comment>
<feature type="repeat" description="ARM" evidence="7">
    <location>
        <begin position="565"/>
        <end position="595"/>
    </location>
</feature>
<dbReference type="Gene3D" id="3.30.40.10">
    <property type="entry name" value="Zinc/RING finger domain, C3HC4 (zinc finger)"/>
    <property type="match status" value="1"/>
</dbReference>
<dbReference type="SUPFAM" id="SSF48371">
    <property type="entry name" value="ARM repeat"/>
    <property type="match status" value="1"/>
</dbReference>
<dbReference type="InterPro" id="IPR045210">
    <property type="entry name" value="RING-Ubox_PUB"/>
</dbReference>
<evidence type="ECO:0000256" key="5">
    <source>
        <dbReference type="ARBA" id="ARBA00022737"/>
    </source>
</evidence>
<dbReference type="PROSITE" id="PS50176">
    <property type="entry name" value="ARM_REPEAT"/>
    <property type="match status" value="1"/>
</dbReference>
<protein>
    <recommendedName>
        <fullName evidence="3">RING-type E3 ubiquitin transferase</fullName>
        <ecNumber evidence="3">2.3.2.27</ecNumber>
    </recommendedName>
</protein>
<organism evidence="9 10">
    <name type="scientific">Capsicum baccatum</name>
    <name type="common">Peruvian pepper</name>
    <dbReference type="NCBI Taxonomy" id="33114"/>
    <lineage>
        <taxon>Eukaryota</taxon>
        <taxon>Viridiplantae</taxon>
        <taxon>Streptophyta</taxon>
        <taxon>Embryophyta</taxon>
        <taxon>Tracheophyta</taxon>
        <taxon>Spermatophyta</taxon>
        <taxon>Magnoliopsida</taxon>
        <taxon>eudicotyledons</taxon>
        <taxon>Gunneridae</taxon>
        <taxon>Pentapetalae</taxon>
        <taxon>asterids</taxon>
        <taxon>lamiids</taxon>
        <taxon>Solanales</taxon>
        <taxon>Solanaceae</taxon>
        <taxon>Solanoideae</taxon>
        <taxon>Capsiceae</taxon>
        <taxon>Capsicum</taxon>
    </lineage>
</organism>
<keyword evidence="10" id="KW-1185">Reference proteome</keyword>
<evidence type="ECO:0000313" key="9">
    <source>
        <dbReference type="EMBL" id="PHT36659.1"/>
    </source>
</evidence>
<dbReference type="UniPathway" id="UPA00143"/>
<dbReference type="InterPro" id="IPR003613">
    <property type="entry name" value="Ubox_domain"/>
</dbReference>
<dbReference type="PROSITE" id="PS51698">
    <property type="entry name" value="U_BOX"/>
    <property type="match status" value="1"/>
</dbReference>
<keyword evidence="5" id="KW-0677">Repeat</keyword>
<comment type="caution">
    <text evidence="9">The sequence shown here is derived from an EMBL/GenBank/DDBJ whole genome shotgun (WGS) entry which is preliminary data.</text>
</comment>
<dbReference type="EC" id="2.3.2.27" evidence="3"/>
<evidence type="ECO:0000256" key="4">
    <source>
        <dbReference type="ARBA" id="ARBA00022679"/>
    </source>
</evidence>
<dbReference type="EMBL" id="MLFT02000010">
    <property type="protein sequence ID" value="PHT36659.1"/>
    <property type="molecule type" value="Genomic_DNA"/>
</dbReference>
<dbReference type="Proteomes" id="UP000224567">
    <property type="component" value="Unassembled WGS sequence"/>
</dbReference>
<reference evidence="10" key="2">
    <citation type="journal article" date="2017" name="J. Anim. Genet.">
        <title>Multiple reference genome sequences of hot pepper reveal the massive evolution of plant disease resistance genes by retroduplication.</title>
        <authorList>
            <person name="Kim S."/>
            <person name="Park J."/>
            <person name="Yeom S.-I."/>
            <person name="Kim Y.-M."/>
            <person name="Seo E."/>
            <person name="Kim K.-T."/>
            <person name="Kim M.-S."/>
            <person name="Lee J.M."/>
            <person name="Cheong K."/>
            <person name="Shin H.-S."/>
            <person name="Kim S.-B."/>
            <person name="Han K."/>
            <person name="Lee J."/>
            <person name="Park M."/>
            <person name="Lee H.-A."/>
            <person name="Lee H.-Y."/>
            <person name="Lee Y."/>
            <person name="Oh S."/>
            <person name="Lee J.H."/>
            <person name="Choi E."/>
            <person name="Choi E."/>
            <person name="Lee S.E."/>
            <person name="Jeon J."/>
            <person name="Kim H."/>
            <person name="Choi G."/>
            <person name="Song H."/>
            <person name="Lee J."/>
            <person name="Lee S.-C."/>
            <person name="Kwon J.-K."/>
            <person name="Lee H.-Y."/>
            <person name="Koo N."/>
            <person name="Hong Y."/>
            <person name="Kim R.W."/>
            <person name="Kang W.-H."/>
            <person name="Huh J.H."/>
            <person name="Kang B.-C."/>
            <person name="Yang T.-J."/>
            <person name="Lee Y.-H."/>
            <person name="Bennetzen J.L."/>
            <person name="Choi D."/>
        </authorList>
    </citation>
    <scope>NUCLEOTIDE SEQUENCE [LARGE SCALE GENOMIC DNA]</scope>
    <source>
        <strain evidence="10">cv. PBC81</strain>
    </source>
</reference>
<accession>A0A2G2VUJ0</accession>
<dbReference type="OrthoDB" id="10064100at2759"/>
<dbReference type="SMART" id="SM00504">
    <property type="entry name" value="Ubox"/>
    <property type="match status" value="1"/>
</dbReference>
<dbReference type="GO" id="GO:0061630">
    <property type="term" value="F:ubiquitin protein ligase activity"/>
    <property type="evidence" value="ECO:0007669"/>
    <property type="project" value="UniProtKB-EC"/>
</dbReference>
<reference evidence="9 10" key="1">
    <citation type="journal article" date="2017" name="Genome Biol.">
        <title>New reference genome sequences of hot pepper reveal the massive evolution of plant disease-resistance genes by retroduplication.</title>
        <authorList>
            <person name="Kim S."/>
            <person name="Park J."/>
            <person name="Yeom S.I."/>
            <person name="Kim Y.M."/>
            <person name="Seo E."/>
            <person name="Kim K.T."/>
            <person name="Kim M.S."/>
            <person name="Lee J.M."/>
            <person name="Cheong K."/>
            <person name="Shin H.S."/>
            <person name="Kim S.B."/>
            <person name="Han K."/>
            <person name="Lee J."/>
            <person name="Park M."/>
            <person name="Lee H.A."/>
            <person name="Lee H.Y."/>
            <person name="Lee Y."/>
            <person name="Oh S."/>
            <person name="Lee J.H."/>
            <person name="Choi E."/>
            <person name="Choi E."/>
            <person name="Lee S.E."/>
            <person name="Jeon J."/>
            <person name="Kim H."/>
            <person name="Choi G."/>
            <person name="Song H."/>
            <person name="Lee J."/>
            <person name="Lee S.C."/>
            <person name="Kwon J.K."/>
            <person name="Lee H.Y."/>
            <person name="Koo N."/>
            <person name="Hong Y."/>
            <person name="Kim R.W."/>
            <person name="Kang W.H."/>
            <person name="Huh J.H."/>
            <person name="Kang B.C."/>
            <person name="Yang T.J."/>
            <person name="Lee Y.H."/>
            <person name="Bennetzen J.L."/>
            <person name="Choi D."/>
        </authorList>
    </citation>
    <scope>NUCLEOTIDE SEQUENCE [LARGE SCALE GENOMIC DNA]</scope>
    <source>
        <strain evidence="10">cv. PBC81</strain>
    </source>
</reference>
<evidence type="ECO:0000259" key="8">
    <source>
        <dbReference type="PROSITE" id="PS51698"/>
    </source>
</evidence>
<sequence>MKWIENHEISGSIHKSKILGDFFPFVQALAKVWIELLDSCAGGGNRCPVELVEVHHQMCMELFRFVTRVSVLLPEIEAARPGCSSGREALCRLNIEIDKANKLRQHCSESSKLYLALTGDSVLSRCEKSRNLLEQSLFQVQNMVPILLAAEISQLIAELRGAIFSLDPSEEEAGKVIKELLHCYASSTDSAEEHAFEAIQVAMCKLHITSLKSLLIEKRSIKKLLGRVGEGETKRRILLLFLKLLNKHGKSIVTEQTENDSLQQEDSRLRYRLDDAEVDVLRSSLPPDEFKCPLSLRLMYDPVVIASGQTYERFCIQKWFAEGNDTCPTTRRKLANLSLIPNHTMKDLISRWGVIHGVTVTNPYMEAAGAHLLESRSNSIASLSSSINNLPFPIDFSNSSLGSSDAGPVSYAKTLNNFDAILEETSDSIHKVQSGIGIQDMDLNPLTRLSSLSWGSQCILVGKISNIFKHNDQSCSWMSSEDFVPAMIRFLKDAHDLNDLNAQILGCLSLSMVLQKCRNSLPYLNDDTFALLVSFIGTEVSKEALSVLKVLSSHQYCQQKIAASGALTPILEMLDDENRELQQPAIKILRNLSVNSRIVSLITPKEIIPKLIPFLEDTALARDTLIILKNLCITEDAASSMAETDGCIPSIVKLLNSESLEDQEHAVALLLSLCSQCVQYCQLVIDTNERVFSDLDTICANGNSKGKALAFELLSLFSNDGESSGADVDISNGSTIDYTQQKSSSKAPGLLRKLFSKQGYAAKSKE</sequence>
<dbReference type="PANTHER" id="PTHR23315">
    <property type="entry name" value="U BOX DOMAIN-CONTAINING"/>
    <property type="match status" value="1"/>
</dbReference>
<evidence type="ECO:0000256" key="1">
    <source>
        <dbReference type="ARBA" id="ARBA00000900"/>
    </source>
</evidence>
<keyword evidence="4" id="KW-0808">Transferase</keyword>
<dbReference type="FunFam" id="3.30.40.10:FF:000442">
    <property type="entry name" value="RING-type E3 ubiquitin transferase"/>
    <property type="match status" value="1"/>
</dbReference>